<protein>
    <submittedName>
        <fullName evidence="1">Uncharacterized protein</fullName>
    </submittedName>
</protein>
<keyword evidence="2" id="KW-1185">Reference proteome</keyword>
<dbReference type="AlphaFoldDB" id="A0A8J5RZE9"/>
<dbReference type="EMBL" id="JAAALK010000287">
    <property type="protein sequence ID" value="KAG8057134.1"/>
    <property type="molecule type" value="Genomic_DNA"/>
</dbReference>
<dbReference type="Proteomes" id="UP000729402">
    <property type="component" value="Unassembled WGS sequence"/>
</dbReference>
<sequence length="79" mass="8794">MGMDINLLLQPLPDLQSNPLRQLNWVEHRRALEILCANLDSMQNILMVMDQAMDATCNNEKIHVADEGASSSAVDMSDP</sequence>
<organism evidence="1 2">
    <name type="scientific">Zizania palustris</name>
    <name type="common">Northern wild rice</name>
    <dbReference type="NCBI Taxonomy" id="103762"/>
    <lineage>
        <taxon>Eukaryota</taxon>
        <taxon>Viridiplantae</taxon>
        <taxon>Streptophyta</taxon>
        <taxon>Embryophyta</taxon>
        <taxon>Tracheophyta</taxon>
        <taxon>Spermatophyta</taxon>
        <taxon>Magnoliopsida</taxon>
        <taxon>Liliopsida</taxon>
        <taxon>Poales</taxon>
        <taxon>Poaceae</taxon>
        <taxon>BOP clade</taxon>
        <taxon>Oryzoideae</taxon>
        <taxon>Oryzeae</taxon>
        <taxon>Zizaniinae</taxon>
        <taxon>Zizania</taxon>
    </lineage>
</organism>
<comment type="caution">
    <text evidence="1">The sequence shown here is derived from an EMBL/GenBank/DDBJ whole genome shotgun (WGS) entry which is preliminary data.</text>
</comment>
<gene>
    <name evidence="1" type="ORF">GUJ93_ZPchr0002g25715</name>
</gene>
<proteinExistence type="predicted"/>
<reference evidence="1" key="1">
    <citation type="journal article" date="2021" name="bioRxiv">
        <title>Whole Genome Assembly and Annotation of Northern Wild Rice, Zizania palustris L., Supports a Whole Genome Duplication in the Zizania Genus.</title>
        <authorList>
            <person name="Haas M."/>
            <person name="Kono T."/>
            <person name="Macchietto M."/>
            <person name="Millas R."/>
            <person name="McGilp L."/>
            <person name="Shao M."/>
            <person name="Duquette J."/>
            <person name="Hirsch C.N."/>
            <person name="Kimball J."/>
        </authorList>
    </citation>
    <scope>NUCLEOTIDE SEQUENCE</scope>
    <source>
        <tissue evidence="1">Fresh leaf tissue</tissue>
    </source>
</reference>
<evidence type="ECO:0000313" key="2">
    <source>
        <dbReference type="Proteomes" id="UP000729402"/>
    </source>
</evidence>
<evidence type="ECO:0000313" key="1">
    <source>
        <dbReference type="EMBL" id="KAG8057134.1"/>
    </source>
</evidence>
<reference evidence="1" key="2">
    <citation type="submission" date="2021-02" db="EMBL/GenBank/DDBJ databases">
        <authorList>
            <person name="Kimball J.A."/>
            <person name="Haas M.W."/>
            <person name="Macchietto M."/>
            <person name="Kono T."/>
            <person name="Duquette J."/>
            <person name="Shao M."/>
        </authorList>
    </citation>
    <scope>NUCLEOTIDE SEQUENCE</scope>
    <source>
        <tissue evidence="1">Fresh leaf tissue</tissue>
    </source>
</reference>
<accession>A0A8J5RZE9</accession>
<name>A0A8J5RZE9_ZIZPA</name>